<dbReference type="PRINTS" id="PR01078">
    <property type="entry name" value="AMINACHANNEL"/>
</dbReference>
<evidence type="ECO:0000256" key="14">
    <source>
        <dbReference type="SAM" id="Phobius"/>
    </source>
</evidence>
<dbReference type="PANTHER" id="PTHR11690">
    <property type="entry name" value="AMILORIDE-SENSITIVE SODIUM CHANNEL-RELATED"/>
    <property type="match status" value="1"/>
</dbReference>
<protein>
    <submittedName>
        <fullName evidence="15">Uncharacterized protein</fullName>
    </submittedName>
</protein>
<keyword evidence="6 14" id="KW-1133">Transmembrane helix</keyword>
<dbReference type="EMBL" id="JAHIBW010000009">
    <property type="protein sequence ID" value="KAG7308200.1"/>
    <property type="molecule type" value="Genomic_DNA"/>
</dbReference>
<feature type="transmembrane region" description="Helical" evidence="14">
    <location>
        <begin position="384"/>
        <end position="409"/>
    </location>
</feature>
<evidence type="ECO:0000256" key="3">
    <source>
        <dbReference type="ARBA" id="ARBA00022448"/>
    </source>
</evidence>
<comment type="subcellular location">
    <subcellularLocation>
        <location evidence="1">Membrane</location>
        <topology evidence="1">Multi-pass membrane protein</topology>
    </subcellularLocation>
</comment>
<evidence type="ECO:0000313" key="15">
    <source>
        <dbReference type="EMBL" id="KAG7308200.1"/>
    </source>
</evidence>
<evidence type="ECO:0000256" key="7">
    <source>
        <dbReference type="ARBA" id="ARBA00023053"/>
    </source>
</evidence>
<evidence type="ECO:0000256" key="10">
    <source>
        <dbReference type="ARBA" id="ARBA00023201"/>
    </source>
</evidence>
<evidence type="ECO:0000256" key="2">
    <source>
        <dbReference type="ARBA" id="ARBA00007193"/>
    </source>
</evidence>
<keyword evidence="5 12" id="KW-0812">Transmembrane</keyword>
<dbReference type="Gene3D" id="1.10.287.820">
    <property type="entry name" value="Acid-sensing ion channel domain"/>
    <property type="match status" value="1"/>
</dbReference>
<keyword evidence="8 12" id="KW-0406">Ion transport</keyword>
<evidence type="ECO:0000256" key="5">
    <source>
        <dbReference type="ARBA" id="ARBA00022692"/>
    </source>
</evidence>
<name>A0ABQ7QT10_PLUXY</name>
<evidence type="ECO:0000256" key="1">
    <source>
        <dbReference type="ARBA" id="ARBA00004141"/>
    </source>
</evidence>
<dbReference type="Pfam" id="PF00858">
    <property type="entry name" value="ASC"/>
    <property type="match status" value="2"/>
</dbReference>
<keyword evidence="10 12" id="KW-0739">Sodium transport</keyword>
<feature type="region of interest" description="Disordered" evidence="13">
    <location>
        <begin position="1"/>
        <end position="22"/>
    </location>
</feature>
<feature type="transmembrane region" description="Helical" evidence="14">
    <location>
        <begin position="63"/>
        <end position="80"/>
    </location>
</feature>
<evidence type="ECO:0000256" key="6">
    <source>
        <dbReference type="ARBA" id="ARBA00022989"/>
    </source>
</evidence>
<dbReference type="Gene3D" id="1.10.287.770">
    <property type="entry name" value="YojJ-like"/>
    <property type="match status" value="1"/>
</dbReference>
<dbReference type="Proteomes" id="UP000823941">
    <property type="component" value="Chromosome 9"/>
</dbReference>
<keyword evidence="16" id="KW-1185">Reference proteome</keyword>
<gene>
    <name evidence="15" type="ORF">JYU34_006869</name>
</gene>
<evidence type="ECO:0000256" key="11">
    <source>
        <dbReference type="ARBA" id="ARBA00023303"/>
    </source>
</evidence>
<dbReference type="PANTHER" id="PTHR11690:SF288">
    <property type="entry name" value="AMILORIDE-SENSITIVE NA+ CHANNEL-RELATED"/>
    <property type="match status" value="1"/>
</dbReference>
<evidence type="ECO:0000313" key="16">
    <source>
        <dbReference type="Proteomes" id="UP000823941"/>
    </source>
</evidence>
<keyword evidence="3 12" id="KW-0813">Transport</keyword>
<keyword evidence="9 14" id="KW-0472">Membrane</keyword>
<evidence type="ECO:0000256" key="13">
    <source>
        <dbReference type="SAM" id="MobiDB-lite"/>
    </source>
</evidence>
<evidence type="ECO:0000256" key="4">
    <source>
        <dbReference type="ARBA" id="ARBA00022461"/>
    </source>
</evidence>
<evidence type="ECO:0000256" key="9">
    <source>
        <dbReference type="ARBA" id="ARBA00023136"/>
    </source>
</evidence>
<keyword evidence="11 12" id="KW-0407">Ion channel</keyword>
<reference evidence="15 16" key="1">
    <citation type="submission" date="2021-06" db="EMBL/GenBank/DDBJ databases">
        <title>A haploid diamondback moth (Plutella xylostella L.) genome assembly resolves 31 chromosomes and identifies a diamide resistance mutation.</title>
        <authorList>
            <person name="Ward C.M."/>
            <person name="Perry K.D."/>
            <person name="Baker G."/>
            <person name="Powis K."/>
            <person name="Heckel D.G."/>
            <person name="Baxter S.W."/>
        </authorList>
    </citation>
    <scope>NUCLEOTIDE SEQUENCE [LARGE SCALE GENOMIC DNA]</scope>
    <source>
        <strain evidence="15 16">LV</strain>
        <tissue evidence="15">Single pupa</tissue>
    </source>
</reference>
<dbReference type="InterPro" id="IPR001873">
    <property type="entry name" value="ENaC"/>
</dbReference>
<organism evidence="15 16">
    <name type="scientific">Plutella xylostella</name>
    <name type="common">Diamondback moth</name>
    <name type="synonym">Plutella maculipennis</name>
    <dbReference type="NCBI Taxonomy" id="51655"/>
    <lineage>
        <taxon>Eukaryota</taxon>
        <taxon>Metazoa</taxon>
        <taxon>Ecdysozoa</taxon>
        <taxon>Arthropoda</taxon>
        <taxon>Hexapoda</taxon>
        <taxon>Insecta</taxon>
        <taxon>Pterygota</taxon>
        <taxon>Neoptera</taxon>
        <taxon>Endopterygota</taxon>
        <taxon>Lepidoptera</taxon>
        <taxon>Glossata</taxon>
        <taxon>Ditrysia</taxon>
        <taxon>Yponomeutoidea</taxon>
        <taxon>Plutellidae</taxon>
        <taxon>Plutella</taxon>
    </lineage>
</organism>
<comment type="similarity">
    <text evidence="2 12">Belongs to the amiloride-sensitive sodium channel (TC 1.A.6) family.</text>
</comment>
<evidence type="ECO:0000256" key="12">
    <source>
        <dbReference type="RuleBase" id="RU000679"/>
    </source>
</evidence>
<evidence type="ECO:0000256" key="8">
    <source>
        <dbReference type="ARBA" id="ARBA00023065"/>
    </source>
</evidence>
<comment type="caution">
    <text evidence="15">The sequence shown here is derived from an EMBL/GenBank/DDBJ whole genome shotgun (WGS) entry which is preliminary data.</text>
</comment>
<keyword evidence="4 12" id="KW-0894">Sodium channel</keyword>
<accession>A0ABQ7QT10</accession>
<keyword evidence="7" id="KW-0915">Sodium</keyword>
<sequence length="413" mass="47651">MAHDTENGIKLPEPSCETERASKRSEARARRRLLLSELCVDFSENTTLHGLKYVNEKSTLEKIFWLVTIAVSVACCSYLIRNVFAKWWDSPVIVAFNKEMVHVGSYSPKLSNTVFRQRSTLKGAAAAEKYEIDAVLTELGVCFTVNTLLQDEILKNTSIQTDYKYLNSTRASRGWTMEEGYKKGLFFNETYPRRAAIFLHNPADLPHSSVHSYAALPRQLSSLALTFHSTTTSHNLRKYHPEVRQCYFQSERFLRYFHIYTQNNCMLECRANYTFHRCECVPFYLPYCITIAIQELGEREMRASLGLEKEACRCLPACNSVTYEAEILKTEYNFKNYIKNLYKLINVTYLEGNDSVEYSVIEVYYKQERFPSIRRSELFGVTDVVANCGGLLGLFLGFSFLSLVEIVYFTTLR</sequence>
<proteinExistence type="inferred from homology"/>